<keyword evidence="1" id="KW-0547">Nucleotide-binding</keyword>
<dbReference type="PANTHER" id="PTHR30605:SF0">
    <property type="entry name" value="ANHYDRO-N-ACETYLMURAMIC ACID KINASE"/>
    <property type="match status" value="1"/>
</dbReference>
<dbReference type="SUPFAM" id="SSF53067">
    <property type="entry name" value="Actin-like ATPase domain"/>
    <property type="match status" value="1"/>
</dbReference>
<evidence type="ECO:0000313" key="3">
    <source>
        <dbReference type="Proteomes" id="UP001501083"/>
    </source>
</evidence>
<reference evidence="3" key="1">
    <citation type="journal article" date="2019" name="Int. J. Syst. Evol. Microbiol.">
        <title>The Global Catalogue of Microorganisms (GCM) 10K type strain sequencing project: providing services to taxonomists for standard genome sequencing and annotation.</title>
        <authorList>
            <consortium name="The Broad Institute Genomics Platform"/>
            <consortium name="The Broad Institute Genome Sequencing Center for Infectious Disease"/>
            <person name="Wu L."/>
            <person name="Ma J."/>
        </authorList>
    </citation>
    <scope>NUCLEOTIDE SEQUENCE [LARGE SCALE GENOMIC DNA]</scope>
    <source>
        <strain evidence="3">JCM 19212</strain>
    </source>
</reference>
<evidence type="ECO:0000313" key="2">
    <source>
        <dbReference type="EMBL" id="GAA5066541.1"/>
    </source>
</evidence>
<sequence>MPAFTTGPARGPFDGLFVGLISGTSADGIDAALVRFTRNDHDHVELVLGRTYAWDEGLRERLVALGQGGEAQSLDELATFDVQIAEAFAAAAVELLRESGTNPADVRAIGSHGQTVRHRPEGARFDGRHPFTWQLGDGNLIAERTGIATVADFRRRDVAAGGHGAPLLPGLHAALLHAADEDRAVLNLGGIANFTLLPAQGAVRGFDTGPANCLLDAWCLRHTGRAYDAGGAFAAQGLLDADLLARLLDEPWFMLPPPKSTGREQFHLAWVERRLAGNESPADVQATLLELSAITIADALRAQQPHTRRVLACGGGVHNPRLLERIGAQLPGVIVESTARHGVDPDFVEAMGFAWLARQTLAGLPGNLPSVSGAVGPRVLGAVYPAA</sequence>
<dbReference type="HAMAP" id="MF_01270">
    <property type="entry name" value="AnhMurNAc_kinase"/>
    <property type="match status" value="1"/>
</dbReference>
<dbReference type="GO" id="GO:0016301">
    <property type="term" value="F:kinase activity"/>
    <property type="evidence" value="ECO:0007669"/>
    <property type="project" value="UniProtKB-KW"/>
</dbReference>
<accession>A0ABP9KVE2</accession>
<name>A0ABP9KVE2_9GAMM</name>
<keyword evidence="1 2" id="KW-0418">Kinase</keyword>
<comment type="pathway">
    <text evidence="1">Cell wall biogenesis; peptidoglycan recycling.</text>
</comment>
<organism evidence="2 3">
    <name type="scientific">Lysobacter panacisoli</name>
    <dbReference type="NCBI Taxonomy" id="1255263"/>
    <lineage>
        <taxon>Bacteria</taxon>
        <taxon>Pseudomonadati</taxon>
        <taxon>Pseudomonadota</taxon>
        <taxon>Gammaproteobacteria</taxon>
        <taxon>Lysobacterales</taxon>
        <taxon>Lysobacteraceae</taxon>
        <taxon>Lysobacter</taxon>
    </lineage>
</organism>
<keyword evidence="3" id="KW-1185">Reference proteome</keyword>
<keyword evidence="1" id="KW-0119">Carbohydrate metabolism</keyword>
<keyword evidence="1" id="KW-0808">Transferase</keyword>
<evidence type="ECO:0000256" key="1">
    <source>
        <dbReference type="HAMAP-Rule" id="MF_01270"/>
    </source>
</evidence>
<dbReference type="EMBL" id="BAABKY010000001">
    <property type="protein sequence ID" value="GAA5066541.1"/>
    <property type="molecule type" value="Genomic_DNA"/>
</dbReference>
<comment type="caution">
    <text evidence="2">The sequence shown here is derived from an EMBL/GenBank/DDBJ whole genome shotgun (WGS) entry which is preliminary data.</text>
</comment>
<comment type="catalytic activity">
    <reaction evidence="1">
        <text>1,6-anhydro-N-acetyl-beta-muramate + ATP + H2O = N-acetyl-D-muramate 6-phosphate + ADP + H(+)</text>
        <dbReference type="Rhea" id="RHEA:24952"/>
        <dbReference type="ChEBI" id="CHEBI:15377"/>
        <dbReference type="ChEBI" id="CHEBI:15378"/>
        <dbReference type="ChEBI" id="CHEBI:30616"/>
        <dbReference type="ChEBI" id="CHEBI:58690"/>
        <dbReference type="ChEBI" id="CHEBI:58722"/>
        <dbReference type="ChEBI" id="CHEBI:456216"/>
        <dbReference type="EC" id="2.7.1.170"/>
    </reaction>
</comment>
<comment type="pathway">
    <text evidence="1">Amino-sugar metabolism; 1,6-anhydro-N-acetylmuramate degradation.</text>
</comment>
<dbReference type="Proteomes" id="UP001501083">
    <property type="component" value="Unassembled WGS sequence"/>
</dbReference>
<dbReference type="EC" id="2.7.1.170" evidence="1"/>
<dbReference type="InterPro" id="IPR043129">
    <property type="entry name" value="ATPase_NBD"/>
</dbReference>
<dbReference type="RefSeq" id="WP_158983701.1">
    <property type="nucleotide sequence ID" value="NZ_BAABKY010000001.1"/>
</dbReference>
<protein>
    <recommendedName>
        <fullName evidence="1">Anhydro-N-acetylmuramic acid kinase</fullName>
        <ecNumber evidence="1">2.7.1.170</ecNumber>
    </recommendedName>
    <alternativeName>
        <fullName evidence="1">AnhMurNAc kinase</fullName>
    </alternativeName>
</protein>
<dbReference type="Gene3D" id="3.30.420.40">
    <property type="match status" value="2"/>
</dbReference>
<dbReference type="Pfam" id="PF03702">
    <property type="entry name" value="AnmK"/>
    <property type="match status" value="1"/>
</dbReference>
<keyword evidence="1" id="KW-0067">ATP-binding</keyword>
<comment type="function">
    <text evidence="1">Catalyzes the specific phosphorylation of 1,6-anhydro-N-acetylmuramic acid (anhMurNAc) with the simultaneous cleavage of the 1,6-anhydro ring, generating MurNAc-6-P. Is required for the utilization of anhMurNAc either imported from the medium or derived from its own cell wall murein, and thus plays a role in cell wall recycling.</text>
</comment>
<dbReference type="CDD" id="cd24050">
    <property type="entry name" value="ASKHA_NBD_ANMK"/>
    <property type="match status" value="1"/>
</dbReference>
<dbReference type="NCBIfam" id="NF007139">
    <property type="entry name" value="PRK09585.1-3"/>
    <property type="match status" value="1"/>
</dbReference>
<dbReference type="InterPro" id="IPR005338">
    <property type="entry name" value="Anhydro_N_Ac-Mur_kinase"/>
</dbReference>
<proteinExistence type="inferred from homology"/>
<gene>
    <name evidence="1" type="primary">anmK</name>
    <name evidence="2" type="ORF">GCM10025759_00030</name>
</gene>
<feature type="binding site" evidence="1">
    <location>
        <begin position="23"/>
        <end position="30"/>
    </location>
    <ligand>
        <name>ATP</name>
        <dbReference type="ChEBI" id="CHEBI:30616"/>
    </ligand>
</feature>
<dbReference type="PANTHER" id="PTHR30605">
    <property type="entry name" value="ANHYDRO-N-ACETYLMURAMIC ACID KINASE"/>
    <property type="match status" value="1"/>
</dbReference>
<comment type="similarity">
    <text evidence="1">Belongs to the anhydro-N-acetylmuramic acid kinase family.</text>
</comment>